<keyword evidence="4" id="KW-1185">Reference proteome</keyword>
<keyword evidence="2" id="KW-0812">Transmembrane</keyword>
<evidence type="ECO:0000313" key="4">
    <source>
        <dbReference type="Proteomes" id="UP001321473"/>
    </source>
</evidence>
<reference evidence="3 4" key="1">
    <citation type="journal article" date="2023" name="Arcadia Sci">
        <title>De novo assembly of a long-read Amblyomma americanum tick genome.</title>
        <authorList>
            <person name="Chou S."/>
            <person name="Poskanzer K.E."/>
            <person name="Rollins M."/>
            <person name="Thuy-Boun P.S."/>
        </authorList>
    </citation>
    <scope>NUCLEOTIDE SEQUENCE [LARGE SCALE GENOMIC DNA]</scope>
    <source>
        <strain evidence="3">F_SG_1</strain>
        <tissue evidence="3">Salivary glands</tissue>
    </source>
</reference>
<dbReference type="Proteomes" id="UP001321473">
    <property type="component" value="Unassembled WGS sequence"/>
</dbReference>
<sequence>MQKLRRQAQKLSLTTLTVEKLHLMIYCSVSFYSQVYLSGRRGRRPLKALCSLPCADPGKRSLFSLSVRLLARCGTVSSLRRFPSWSSTANLRRTSSATGLHRRAAMLPSTDAILALVGTVLLALAGGVSSFPSSPVYGRLQRNAVSYPEGRYPHSDPNYYALLRGDVPLGGPASSPDWGQFLPAPWTGADAYGGGAGPMVVPAVGPQYDDYADEYDVSSSAGGVQFPPSSNLGYDWYEAQGQPQQQQQLEQQEIQEAAVFKDLLANYLSKKSSGAPAARDAEKRSETAKKYTAAGIARVTSTTARPNVAVLTAPRGKGASASAQGALSSSPAAQSTASPKSSSSSAAAAEALPVPVSEEGGQKEYAMFRPVGTAESRRPTFWRGGAKQANAGAATAHGKATRSRFGRFTDDTLTEELDQLKAQ</sequence>
<dbReference type="AlphaFoldDB" id="A0AAQ4E0S4"/>
<keyword evidence="2" id="KW-0472">Membrane</keyword>
<feature type="compositionally biased region" description="Low complexity" evidence="1">
    <location>
        <begin position="318"/>
        <end position="357"/>
    </location>
</feature>
<protein>
    <submittedName>
        <fullName evidence="3">Uncharacterized protein</fullName>
    </submittedName>
</protein>
<organism evidence="3 4">
    <name type="scientific">Amblyomma americanum</name>
    <name type="common">Lone star tick</name>
    <dbReference type="NCBI Taxonomy" id="6943"/>
    <lineage>
        <taxon>Eukaryota</taxon>
        <taxon>Metazoa</taxon>
        <taxon>Ecdysozoa</taxon>
        <taxon>Arthropoda</taxon>
        <taxon>Chelicerata</taxon>
        <taxon>Arachnida</taxon>
        <taxon>Acari</taxon>
        <taxon>Parasitiformes</taxon>
        <taxon>Ixodida</taxon>
        <taxon>Ixodoidea</taxon>
        <taxon>Ixodidae</taxon>
        <taxon>Amblyomminae</taxon>
        <taxon>Amblyomma</taxon>
    </lineage>
</organism>
<accession>A0AAQ4E0S4</accession>
<feature type="region of interest" description="Disordered" evidence="1">
    <location>
        <begin position="315"/>
        <end position="407"/>
    </location>
</feature>
<proteinExistence type="predicted"/>
<name>A0AAQ4E0S4_AMBAM</name>
<evidence type="ECO:0000256" key="1">
    <source>
        <dbReference type="SAM" id="MobiDB-lite"/>
    </source>
</evidence>
<feature type="transmembrane region" description="Helical" evidence="2">
    <location>
        <begin position="112"/>
        <end position="131"/>
    </location>
</feature>
<evidence type="ECO:0000313" key="3">
    <source>
        <dbReference type="EMBL" id="KAK8768314.1"/>
    </source>
</evidence>
<comment type="caution">
    <text evidence="3">The sequence shown here is derived from an EMBL/GenBank/DDBJ whole genome shotgun (WGS) entry which is preliminary data.</text>
</comment>
<feature type="region of interest" description="Disordered" evidence="1">
    <location>
        <begin position="271"/>
        <end position="291"/>
    </location>
</feature>
<feature type="compositionally biased region" description="Basic and acidic residues" evidence="1">
    <location>
        <begin position="279"/>
        <end position="289"/>
    </location>
</feature>
<feature type="compositionally biased region" description="Low complexity" evidence="1">
    <location>
        <begin position="384"/>
        <end position="398"/>
    </location>
</feature>
<keyword evidence="2" id="KW-1133">Transmembrane helix</keyword>
<dbReference type="EMBL" id="JARKHS020024180">
    <property type="protein sequence ID" value="KAK8768314.1"/>
    <property type="molecule type" value="Genomic_DNA"/>
</dbReference>
<evidence type="ECO:0000256" key="2">
    <source>
        <dbReference type="SAM" id="Phobius"/>
    </source>
</evidence>
<gene>
    <name evidence="3" type="ORF">V5799_015221</name>
</gene>